<dbReference type="eggNOG" id="COG1846">
    <property type="taxonomic scope" value="Bacteria"/>
</dbReference>
<dbReference type="OrthoDB" id="1903871at2"/>
<dbReference type="GO" id="GO:0003677">
    <property type="term" value="F:DNA binding"/>
    <property type="evidence" value="ECO:0007669"/>
    <property type="project" value="UniProtKB-KW"/>
</dbReference>
<dbReference type="SMART" id="SM00347">
    <property type="entry name" value="HTH_MARR"/>
    <property type="match status" value="1"/>
</dbReference>
<dbReference type="SUPFAM" id="SSF46785">
    <property type="entry name" value="Winged helix' DNA-binding domain"/>
    <property type="match status" value="1"/>
</dbReference>
<dbReference type="GO" id="GO:0003700">
    <property type="term" value="F:DNA-binding transcription factor activity"/>
    <property type="evidence" value="ECO:0007669"/>
    <property type="project" value="InterPro"/>
</dbReference>
<evidence type="ECO:0000256" key="3">
    <source>
        <dbReference type="ARBA" id="ARBA00023163"/>
    </source>
</evidence>
<reference evidence="5 6" key="1">
    <citation type="journal article" date="2013" name="Genome Announc.">
        <title>Genome Sequence of Sporolactobacillus laevolacticus DSM442, an Efficient Polymer-Grade D-Lactate Producer from Agricultural Waste Cottonseed as a Nitrogen Source.</title>
        <authorList>
            <person name="Wang H."/>
            <person name="Wang L."/>
            <person name="Ju J."/>
            <person name="Yu B."/>
            <person name="Ma Y."/>
        </authorList>
    </citation>
    <scope>NUCLEOTIDE SEQUENCE [LARGE SCALE GENOMIC DNA]</scope>
    <source>
        <strain evidence="5 6">DSM 442</strain>
    </source>
</reference>
<keyword evidence="1" id="KW-0805">Transcription regulation</keyword>
<feature type="domain" description="HTH marR-type" evidence="4">
    <location>
        <begin position="1"/>
        <end position="132"/>
    </location>
</feature>
<dbReference type="EMBL" id="AWTC01000024">
    <property type="protein sequence ID" value="EST10406.1"/>
    <property type="molecule type" value="Genomic_DNA"/>
</dbReference>
<dbReference type="PATRIC" id="fig|1395513.3.peg.3522"/>
<dbReference type="PANTHER" id="PTHR42756">
    <property type="entry name" value="TRANSCRIPTIONAL REGULATOR, MARR"/>
    <property type="match status" value="1"/>
</dbReference>
<sequence length="143" mass="16236">MDAFDDVLINLQCELVAERNRVNPKEISWLHYDILHLLAQKECLLPSEVSALLGISRTKLSKALKRLKLMGYIEQKPSVRDGRELQTVLSTDGHTLLATIENGHNQLAAVACNLFTEQEQQQFARLASKFANALRSERVNRHE</sequence>
<dbReference type="PRINTS" id="PR00598">
    <property type="entry name" value="HTHMARR"/>
</dbReference>
<organism evidence="5 6">
    <name type="scientific">Sporolactobacillus laevolacticus DSM 442</name>
    <dbReference type="NCBI Taxonomy" id="1395513"/>
    <lineage>
        <taxon>Bacteria</taxon>
        <taxon>Bacillati</taxon>
        <taxon>Bacillota</taxon>
        <taxon>Bacilli</taxon>
        <taxon>Bacillales</taxon>
        <taxon>Sporolactobacillaceae</taxon>
        <taxon>Sporolactobacillus</taxon>
    </lineage>
</organism>
<evidence type="ECO:0000256" key="2">
    <source>
        <dbReference type="ARBA" id="ARBA00023125"/>
    </source>
</evidence>
<name>V6IVA4_9BACL</name>
<protein>
    <submittedName>
        <fullName evidence="5">MarR family transcriptional regulator</fullName>
    </submittedName>
</protein>
<dbReference type="InterPro" id="IPR000835">
    <property type="entry name" value="HTH_MarR-typ"/>
</dbReference>
<accession>V6IVA4</accession>
<keyword evidence="6" id="KW-1185">Reference proteome</keyword>
<evidence type="ECO:0000256" key="1">
    <source>
        <dbReference type="ARBA" id="ARBA00023015"/>
    </source>
</evidence>
<dbReference type="AlphaFoldDB" id="V6IVA4"/>
<dbReference type="RefSeq" id="WP_023511662.1">
    <property type="nucleotide sequence ID" value="NZ_AWTC01000024.1"/>
</dbReference>
<evidence type="ECO:0000313" key="6">
    <source>
        <dbReference type="Proteomes" id="UP000018296"/>
    </source>
</evidence>
<dbReference type="InterPro" id="IPR036390">
    <property type="entry name" value="WH_DNA-bd_sf"/>
</dbReference>
<dbReference type="PANTHER" id="PTHR42756:SF1">
    <property type="entry name" value="TRANSCRIPTIONAL REPRESSOR OF EMRAB OPERON"/>
    <property type="match status" value="1"/>
</dbReference>
<dbReference type="Proteomes" id="UP000018296">
    <property type="component" value="Unassembled WGS sequence"/>
</dbReference>
<comment type="caution">
    <text evidence="5">The sequence shown here is derived from an EMBL/GenBank/DDBJ whole genome shotgun (WGS) entry which is preliminary data.</text>
</comment>
<evidence type="ECO:0000313" key="5">
    <source>
        <dbReference type="EMBL" id="EST10406.1"/>
    </source>
</evidence>
<evidence type="ECO:0000259" key="4">
    <source>
        <dbReference type="PROSITE" id="PS50995"/>
    </source>
</evidence>
<gene>
    <name evidence="5" type="ORF">P343_17360</name>
</gene>
<keyword evidence="3" id="KW-0804">Transcription</keyword>
<dbReference type="STRING" id="1395513.P343_17360"/>
<dbReference type="Gene3D" id="1.10.10.10">
    <property type="entry name" value="Winged helix-like DNA-binding domain superfamily/Winged helix DNA-binding domain"/>
    <property type="match status" value="1"/>
</dbReference>
<keyword evidence="2" id="KW-0238">DNA-binding</keyword>
<proteinExistence type="predicted"/>
<dbReference type="PROSITE" id="PS50995">
    <property type="entry name" value="HTH_MARR_2"/>
    <property type="match status" value="1"/>
</dbReference>
<dbReference type="InterPro" id="IPR036388">
    <property type="entry name" value="WH-like_DNA-bd_sf"/>
</dbReference>
<dbReference type="Pfam" id="PF12802">
    <property type="entry name" value="MarR_2"/>
    <property type="match status" value="1"/>
</dbReference>